<accession>A0ABR1F4K3</accession>
<sequence length="310" mass="32990">MRKPLHISLPDTPPNLSSPSSSHHISLSSESTAISKLSPCVLSLLPKVDFLKESFRILSFSPSPAVSDLARSISSRLDSSNAHVVLARPPRSPSPTDPSSSSSSSSLALPDLVFSPSSSASSTVISSASSASSASCYFAPTVLESIVPPSSIHCVVALDLLPTHFLLPFADLVRSRSTELLPGGLFILVYPASLDFFNSSVVPLLDPLLHCMLALNKLSTDDCLAFASPPATVPSYADQLDILSSSPSLEVLYSSSERLKLEDWGPAWISHEDRWMLDLNGGQDLIDGLLKAAKNNVAYADVGIHVVRKL</sequence>
<feature type="region of interest" description="Disordered" evidence="1">
    <location>
        <begin position="84"/>
        <end position="104"/>
    </location>
</feature>
<feature type="region of interest" description="Disordered" evidence="1">
    <location>
        <begin position="1"/>
        <end position="24"/>
    </location>
</feature>
<dbReference type="RefSeq" id="XP_064767819.1">
    <property type="nucleotide sequence ID" value="XM_064911134.1"/>
</dbReference>
<comment type="caution">
    <text evidence="2">The sequence shown here is derived from an EMBL/GenBank/DDBJ whole genome shotgun (WGS) entry which is preliminary data.</text>
</comment>
<dbReference type="EMBL" id="JBBJBU010000007">
    <property type="protein sequence ID" value="KAK7204786.1"/>
    <property type="molecule type" value="Genomic_DNA"/>
</dbReference>
<keyword evidence="3" id="KW-1185">Reference proteome</keyword>
<feature type="compositionally biased region" description="Low complexity" evidence="1">
    <location>
        <begin position="8"/>
        <end position="24"/>
    </location>
</feature>
<dbReference type="GeneID" id="90036646"/>
<proteinExistence type="predicted"/>
<name>A0ABR1F4K3_9ASCO</name>
<organism evidence="2 3">
    <name type="scientific">Myxozyma melibiosi</name>
    <dbReference type="NCBI Taxonomy" id="54550"/>
    <lineage>
        <taxon>Eukaryota</taxon>
        <taxon>Fungi</taxon>
        <taxon>Dikarya</taxon>
        <taxon>Ascomycota</taxon>
        <taxon>Saccharomycotina</taxon>
        <taxon>Lipomycetes</taxon>
        <taxon>Lipomycetales</taxon>
        <taxon>Lipomycetaceae</taxon>
        <taxon>Myxozyma</taxon>
    </lineage>
</organism>
<evidence type="ECO:0000313" key="2">
    <source>
        <dbReference type="EMBL" id="KAK7204786.1"/>
    </source>
</evidence>
<reference evidence="2 3" key="1">
    <citation type="submission" date="2024-03" db="EMBL/GenBank/DDBJ databases">
        <title>Genome-scale model development and genomic sequencing of the oleaginous clade Lipomyces.</title>
        <authorList>
            <consortium name="Lawrence Berkeley National Laboratory"/>
            <person name="Czajka J.J."/>
            <person name="Han Y."/>
            <person name="Kim J."/>
            <person name="Mondo S.J."/>
            <person name="Hofstad B.A."/>
            <person name="Robles A."/>
            <person name="Haridas S."/>
            <person name="Riley R."/>
            <person name="LaButti K."/>
            <person name="Pangilinan J."/>
            <person name="Andreopoulos W."/>
            <person name="Lipzen A."/>
            <person name="Yan J."/>
            <person name="Wang M."/>
            <person name="Ng V."/>
            <person name="Grigoriev I.V."/>
            <person name="Spatafora J.W."/>
            <person name="Magnuson J.K."/>
            <person name="Baker S.E."/>
            <person name="Pomraning K.R."/>
        </authorList>
    </citation>
    <scope>NUCLEOTIDE SEQUENCE [LARGE SCALE GENOMIC DNA]</scope>
    <source>
        <strain evidence="2 3">Phaff 52-87</strain>
    </source>
</reference>
<evidence type="ECO:0000256" key="1">
    <source>
        <dbReference type="SAM" id="MobiDB-lite"/>
    </source>
</evidence>
<gene>
    <name evidence="2" type="ORF">BZA70DRAFT_267991</name>
</gene>
<evidence type="ECO:0000313" key="3">
    <source>
        <dbReference type="Proteomes" id="UP001498771"/>
    </source>
</evidence>
<dbReference type="Proteomes" id="UP001498771">
    <property type="component" value="Unassembled WGS sequence"/>
</dbReference>
<protein>
    <submittedName>
        <fullName evidence="2">Uncharacterized protein</fullName>
    </submittedName>
</protein>